<dbReference type="AlphaFoldDB" id="A0AAW2M088"/>
<evidence type="ECO:0000313" key="3">
    <source>
        <dbReference type="EMBL" id="KAL0324189.1"/>
    </source>
</evidence>
<dbReference type="InterPro" id="IPR055301">
    <property type="entry name" value="Lea14-like_2"/>
</dbReference>
<keyword evidence="2" id="KW-1133">Transmembrane helix</keyword>
<feature type="compositionally biased region" description="Low complexity" evidence="1">
    <location>
        <begin position="86"/>
        <end position="104"/>
    </location>
</feature>
<reference evidence="3" key="1">
    <citation type="submission" date="2020-06" db="EMBL/GenBank/DDBJ databases">
        <authorList>
            <person name="Li T."/>
            <person name="Hu X."/>
            <person name="Zhang T."/>
            <person name="Song X."/>
            <person name="Zhang H."/>
            <person name="Dai N."/>
            <person name="Sheng W."/>
            <person name="Hou X."/>
            <person name="Wei L."/>
        </authorList>
    </citation>
    <scope>NUCLEOTIDE SEQUENCE</scope>
    <source>
        <strain evidence="3">KEN8</strain>
        <tissue evidence="3">Leaf</tissue>
    </source>
</reference>
<dbReference type="EMBL" id="JACGWM010000015">
    <property type="protein sequence ID" value="KAL0324189.1"/>
    <property type="molecule type" value="Genomic_DNA"/>
</dbReference>
<keyword evidence="2" id="KW-0812">Transmembrane</keyword>
<accession>A0AAW2M088</accession>
<evidence type="ECO:0000256" key="2">
    <source>
        <dbReference type="SAM" id="Phobius"/>
    </source>
</evidence>
<name>A0AAW2M088_9LAMI</name>
<gene>
    <name evidence="3" type="ORF">Scaly_2386000</name>
</gene>
<dbReference type="PANTHER" id="PTHR31852">
    <property type="entry name" value="LATE EMBRYOGENESIS ABUNDANT (LEA) HYDROXYPROLINE-RICH GLYCOPROTEIN FAMILY"/>
    <property type="match status" value="1"/>
</dbReference>
<proteinExistence type="predicted"/>
<evidence type="ECO:0008006" key="4">
    <source>
        <dbReference type="Google" id="ProtNLM"/>
    </source>
</evidence>
<organism evidence="3">
    <name type="scientific">Sesamum calycinum</name>
    <dbReference type="NCBI Taxonomy" id="2727403"/>
    <lineage>
        <taxon>Eukaryota</taxon>
        <taxon>Viridiplantae</taxon>
        <taxon>Streptophyta</taxon>
        <taxon>Embryophyta</taxon>
        <taxon>Tracheophyta</taxon>
        <taxon>Spermatophyta</taxon>
        <taxon>Magnoliopsida</taxon>
        <taxon>eudicotyledons</taxon>
        <taxon>Gunneridae</taxon>
        <taxon>Pentapetalae</taxon>
        <taxon>asterids</taxon>
        <taxon>lamiids</taxon>
        <taxon>Lamiales</taxon>
        <taxon>Pedaliaceae</taxon>
        <taxon>Sesamum</taxon>
    </lineage>
</organism>
<protein>
    <recommendedName>
        <fullName evidence="4">Late embryogenesis abundant protein LEA-2 subgroup domain-containing protein</fullName>
    </recommendedName>
</protein>
<sequence length="200" mass="22545">MGKSHPPHNQPIGRPNFASCIVAAIFLIFLLIIPFALYFTIFKPKDPKLSVNAVQLPAFSIANSTINFTFSQYVTVNNPNRAVFTTTTARSSSSTPGTKSDSCSYPQERSVPERPSTWRPHSQLSPSPCRFPASPRARGPPLQMGLAGSASDRAWRSSPDWRWWVGFGFYISSRTMWRRRRTVGWPSPWVMDLFWAFTVS</sequence>
<comment type="caution">
    <text evidence="3">The sequence shown here is derived from an EMBL/GenBank/DDBJ whole genome shotgun (WGS) entry which is preliminary data.</text>
</comment>
<reference evidence="3" key="2">
    <citation type="journal article" date="2024" name="Plant">
        <title>Genomic evolution and insights into agronomic trait innovations of Sesamum species.</title>
        <authorList>
            <person name="Miao H."/>
            <person name="Wang L."/>
            <person name="Qu L."/>
            <person name="Liu H."/>
            <person name="Sun Y."/>
            <person name="Le M."/>
            <person name="Wang Q."/>
            <person name="Wei S."/>
            <person name="Zheng Y."/>
            <person name="Lin W."/>
            <person name="Duan Y."/>
            <person name="Cao H."/>
            <person name="Xiong S."/>
            <person name="Wang X."/>
            <person name="Wei L."/>
            <person name="Li C."/>
            <person name="Ma Q."/>
            <person name="Ju M."/>
            <person name="Zhao R."/>
            <person name="Li G."/>
            <person name="Mu C."/>
            <person name="Tian Q."/>
            <person name="Mei H."/>
            <person name="Zhang T."/>
            <person name="Gao T."/>
            <person name="Zhang H."/>
        </authorList>
    </citation>
    <scope>NUCLEOTIDE SEQUENCE</scope>
    <source>
        <strain evidence="3">KEN8</strain>
    </source>
</reference>
<evidence type="ECO:0000256" key="1">
    <source>
        <dbReference type="SAM" id="MobiDB-lite"/>
    </source>
</evidence>
<feature type="region of interest" description="Disordered" evidence="1">
    <location>
        <begin position="86"/>
        <end position="145"/>
    </location>
</feature>
<feature type="transmembrane region" description="Helical" evidence="2">
    <location>
        <begin position="16"/>
        <end position="39"/>
    </location>
</feature>
<keyword evidence="2" id="KW-0472">Membrane</keyword>